<dbReference type="InterPro" id="IPR036890">
    <property type="entry name" value="HATPase_C_sf"/>
</dbReference>
<keyword evidence="2" id="KW-0547">Nucleotide-binding</keyword>
<feature type="transmembrane region" description="Helical" evidence="6">
    <location>
        <begin position="181"/>
        <end position="202"/>
    </location>
</feature>
<keyword evidence="6" id="KW-0812">Transmembrane</keyword>
<dbReference type="InterPro" id="IPR003594">
    <property type="entry name" value="HATPase_dom"/>
</dbReference>
<feature type="transmembrane region" description="Helical" evidence="6">
    <location>
        <begin position="345"/>
        <end position="364"/>
    </location>
</feature>
<evidence type="ECO:0000259" key="7">
    <source>
        <dbReference type="PROSITE" id="PS50109"/>
    </source>
</evidence>
<evidence type="ECO:0000256" key="6">
    <source>
        <dbReference type="SAM" id="Phobius"/>
    </source>
</evidence>
<name>A0ABY8UXP0_9BACI</name>
<proteinExistence type="predicted"/>
<feature type="transmembrane region" description="Helical" evidence="6">
    <location>
        <begin position="244"/>
        <end position="265"/>
    </location>
</feature>
<organism evidence="8 9">
    <name type="scientific">Pontibacillus chungwhensis</name>
    <dbReference type="NCBI Taxonomy" id="265426"/>
    <lineage>
        <taxon>Bacteria</taxon>
        <taxon>Bacillati</taxon>
        <taxon>Bacillota</taxon>
        <taxon>Bacilli</taxon>
        <taxon>Bacillales</taxon>
        <taxon>Bacillaceae</taxon>
        <taxon>Pontibacillus</taxon>
    </lineage>
</organism>
<dbReference type="PROSITE" id="PS50109">
    <property type="entry name" value="HIS_KIN"/>
    <property type="match status" value="1"/>
</dbReference>
<keyword evidence="6" id="KW-1133">Transmembrane helix</keyword>
<accession>A0ABY8UXP0</accession>
<dbReference type="InterPro" id="IPR036034">
    <property type="entry name" value="PDZ_sf"/>
</dbReference>
<sequence length="787" mass="91677">MIQNNKFLRGIYRYLFPILFTLLSAYLIMVILKIPYIGINVEKNEMDLWEVVEVEKHSWAANQDIKIGSRVVDVNGMETSKYPTVQIYENVEKADSITIKAPGSIPVKYSKIENEVSLDQWLFYILFPSSFMLIMLFLSMFILFHKKHDESGNRLILFFLTVGLAYLSGSGSARGDTISTLVNTVTLLMGPALLLHFVDSYFRELKSRWYASEVYNWMKIAAFIVVAYEAACLLSGYYPDWYPQFISILFITFTCIALTLIIIGYKRYKQTEYAPILKYMLVGLFMSFTPFILLFMLPNYLFGFQVMSGEASALFLVVMPFTFIYLITAKRLLDIDFVMGRIRYYAYSSLIPTVLIVVLVGVVIDYPFSIQNLLQLGFGILIVLVIFLYVKEIFNFQIQRNLFSEKKNYHQSLQRFIHEMKKEREAVGLFKRLKRELLDVLDLKEVYIFSQNTISNYFCLYQEVPLPLMEECVEKSKPVLSDIGNLVKLQDHEGYVLVIGHTVSKITYLYISEKPNRTELNLDEKGYLQTISYNTNIAHENLLLIEDLFQELQHVKNDRQQNYPAWLSRLLFSLAENERQQIAIDLHDTVLQEQLYLYRQMDDFVNRNYSMEPVVKDNMLNFKEQLLDNIHLIRETCNELRPPFLEEMGLVPSLQNLIHQYQLRSNYTVTFDSRDFQIELDSQYVLGIYRIVQELLTNAMKHSRADQVFILLYRESSNVKLIYEDNGVGINPNKRMETYSHMGISGIEQRVNGLNGKMSIQSAPKQGFQMNITFFNAANHEGDGLYD</sequence>
<evidence type="ECO:0000256" key="2">
    <source>
        <dbReference type="ARBA" id="ARBA00022741"/>
    </source>
</evidence>
<dbReference type="Proteomes" id="UP001236652">
    <property type="component" value="Chromosome"/>
</dbReference>
<feature type="domain" description="Histidine kinase" evidence="7">
    <location>
        <begin position="688"/>
        <end position="778"/>
    </location>
</feature>
<dbReference type="Pfam" id="PF02518">
    <property type="entry name" value="HATPase_c"/>
    <property type="match status" value="1"/>
</dbReference>
<evidence type="ECO:0000256" key="1">
    <source>
        <dbReference type="ARBA" id="ARBA00022679"/>
    </source>
</evidence>
<feature type="transmembrane region" description="Helical" evidence="6">
    <location>
        <begin position="12"/>
        <end position="39"/>
    </location>
</feature>
<dbReference type="RefSeq" id="WP_284526559.1">
    <property type="nucleotide sequence ID" value="NZ_CP126446.1"/>
</dbReference>
<dbReference type="GO" id="GO:0005524">
    <property type="term" value="F:ATP binding"/>
    <property type="evidence" value="ECO:0007669"/>
    <property type="project" value="UniProtKB-KW"/>
</dbReference>
<reference evidence="8 9" key="1">
    <citation type="submission" date="2023-05" db="EMBL/GenBank/DDBJ databases">
        <title>Comparative genomics reveals the evidence of polycyclic aromatic hydrocarbons degradation in moderately halophilic genus Pontibacillus.</title>
        <authorList>
            <person name="Yang H."/>
            <person name="Qian Z."/>
        </authorList>
    </citation>
    <scope>NUCLEOTIDE SEQUENCE [LARGE SCALE GENOMIC DNA]</scope>
    <source>
        <strain evidence="9">HN14</strain>
    </source>
</reference>
<keyword evidence="9" id="KW-1185">Reference proteome</keyword>
<dbReference type="Gene3D" id="3.30.565.10">
    <property type="entry name" value="Histidine kinase-like ATPase, C-terminal domain"/>
    <property type="match status" value="1"/>
</dbReference>
<keyword evidence="1" id="KW-0808">Transferase</keyword>
<gene>
    <name evidence="8" type="ORF">QNI29_15500</name>
</gene>
<feature type="transmembrane region" description="Helical" evidence="6">
    <location>
        <begin position="214"/>
        <end position="238"/>
    </location>
</feature>
<feature type="transmembrane region" description="Helical" evidence="6">
    <location>
        <begin position="277"/>
        <end position="301"/>
    </location>
</feature>
<evidence type="ECO:0000313" key="8">
    <source>
        <dbReference type="EMBL" id="WIF97134.1"/>
    </source>
</evidence>
<dbReference type="InterPro" id="IPR050482">
    <property type="entry name" value="Sensor_HK_TwoCompSys"/>
</dbReference>
<keyword evidence="5" id="KW-0902">Two-component regulatory system</keyword>
<feature type="transmembrane region" description="Helical" evidence="6">
    <location>
        <begin position="313"/>
        <end position="333"/>
    </location>
</feature>
<keyword evidence="6" id="KW-0472">Membrane</keyword>
<dbReference type="EMBL" id="CP126446">
    <property type="protein sequence ID" value="WIF97134.1"/>
    <property type="molecule type" value="Genomic_DNA"/>
</dbReference>
<dbReference type="InterPro" id="IPR005467">
    <property type="entry name" value="His_kinase_dom"/>
</dbReference>
<evidence type="ECO:0000256" key="3">
    <source>
        <dbReference type="ARBA" id="ARBA00022777"/>
    </source>
</evidence>
<feature type="transmembrane region" description="Helical" evidence="6">
    <location>
        <begin position="121"/>
        <end position="143"/>
    </location>
</feature>
<evidence type="ECO:0000313" key="9">
    <source>
        <dbReference type="Proteomes" id="UP001236652"/>
    </source>
</evidence>
<keyword evidence="3" id="KW-0418">Kinase</keyword>
<dbReference type="PANTHER" id="PTHR24421:SF60">
    <property type="entry name" value="SENSOR HISTIDINE KINASE COMP"/>
    <property type="match status" value="1"/>
</dbReference>
<dbReference type="PANTHER" id="PTHR24421">
    <property type="entry name" value="NITRATE/NITRITE SENSOR PROTEIN NARX-RELATED"/>
    <property type="match status" value="1"/>
</dbReference>
<evidence type="ECO:0000256" key="4">
    <source>
        <dbReference type="ARBA" id="ARBA00022840"/>
    </source>
</evidence>
<dbReference type="SUPFAM" id="SSF50156">
    <property type="entry name" value="PDZ domain-like"/>
    <property type="match status" value="1"/>
</dbReference>
<protein>
    <submittedName>
        <fullName evidence="8">ATP-binding protein</fullName>
    </submittedName>
</protein>
<feature type="transmembrane region" description="Helical" evidence="6">
    <location>
        <begin position="155"/>
        <end position="175"/>
    </location>
</feature>
<dbReference type="SUPFAM" id="SSF55874">
    <property type="entry name" value="ATPase domain of HSP90 chaperone/DNA topoisomerase II/histidine kinase"/>
    <property type="match status" value="1"/>
</dbReference>
<feature type="transmembrane region" description="Helical" evidence="6">
    <location>
        <begin position="370"/>
        <end position="390"/>
    </location>
</feature>
<keyword evidence="4 8" id="KW-0067">ATP-binding</keyword>
<dbReference type="CDD" id="cd16917">
    <property type="entry name" value="HATPase_UhpB-NarQ-NarX-like"/>
    <property type="match status" value="1"/>
</dbReference>
<evidence type="ECO:0000256" key="5">
    <source>
        <dbReference type="ARBA" id="ARBA00023012"/>
    </source>
</evidence>